<dbReference type="STRING" id="1653476.THC_1267"/>
<dbReference type="SUPFAM" id="SSF53323">
    <property type="entry name" value="Pyruvate-ferredoxin oxidoreductase, PFOR, domain III"/>
    <property type="match status" value="1"/>
</dbReference>
<gene>
    <name evidence="3" type="ORF">THC_1267</name>
</gene>
<dbReference type="Gene3D" id="3.40.920.10">
    <property type="entry name" value="Pyruvate-ferredoxin oxidoreductase, PFOR, domain III"/>
    <property type="match status" value="1"/>
</dbReference>
<evidence type="ECO:0000256" key="1">
    <source>
        <dbReference type="ARBA" id="ARBA00023002"/>
    </source>
</evidence>
<dbReference type="EMBL" id="AP014945">
    <property type="protein sequence ID" value="BAU23635.1"/>
    <property type="molecule type" value="Genomic_DNA"/>
</dbReference>
<evidence type="ECO:0000313" key="3">
    <source>
        <dbReference type="EMBL" id="BAU23635.1"/>
    </source>
</evidence>
<dbReference type="OrthoDB" id="9800445at2"/>
<evidence type="ECO:0000259" key="2">
    <source>
        <dbReference type="Pfam" id="PF01558"/>
    </source>
</evidence>
<dbReference type="InterPro" id="IPR002869">
    <property type="entry name" value="Pyrv_flavodox_OxRed_cen"/>
</dbReference>
<evidence type="ECO:0000313" key="4">
    <source>
        <dbReference type="Proteomes" id="UP000068196"/>
    </source>
</evidence>
<reference evidence="3 4" key="1">
    <citation type="journal article" date="2016" name="Int. J. Syst. Evol. Microbiol.">
        <title>Caldimicrobium thiodismutans sp. nov., a sulfur-disproportionating bacterium isolated from a hot spring, and emended description of the genus Caldimicrobium.</title>
        <authorList>
            <person name="Kojima H."/>
            <person name="Umezawa K."/>
            <person name="Fukui M."/>
        </authorList>
    </citation>
    <scope>NUCLEOTIDE SEQUENCE [LARGE SCALE GENOMIC DNA]</scope>
    <source>
        <strain evidence="3 4">TF1</strain>
    </source>
</reference>
<feature type="domain" description="Pyruvate/ketoisovalerate oxidoreductase catalytic" evidence="2">
    <location>
        <begin position="14"/>
        <end position="188"/>
    </location>
</feature>
<dbReference type="AlphaFoldDB" id="A0A0U5AIA7"/>
<dbReference type="InterPro" id="IPR019752">
    <property type="entry name" value="Pyrv/ketoisovalerate_OxRed_cat"/>
</dbReference>
<name>A0A0U5AIA7_9BACT</name>
<reference evidence="4" key="2">
    <citation type="journal article" date="2016" name="Int. J. Syst. Evol. Microbiol.">
        <title>Caldimicrobium thiodismutans sp. nov., a sulfur-disproportionating bacterium isolated from a hot spring.</title>
        <authorList>
            <person name="Kojima H."/>
            <person name="Umezawa K."/>
            <person name="Fukui M."/>
        </authorList>
    </citation>
    <scope>NUCLEOTIDE SEQUENCE [LARGE SCALE GENOMIC DNA]</scope>
    <source>
        <strain evidence="4">TF1</strain>
    </source>
</reference>
<dbReference type="PATRIC" id="fig|1653476.3.peg.1317"/>
<dbReference type="Pfam" id="PF01558">
    <property type="entry name" value="POR"/>
    <property type="match status" value="1"/>
</dbReference>
<accession>A0A0U5AIA7</accession>
<organism evidence="3 4">
    <name type="scientific">Caldimicrobium thiodismutans</name>
    <dbReference type="NCBI Taxonomy" id="1653476"/>
    <lineage>
        <taxon>Bacteria</taxon>
        <taxon>Pseudomonadati</taxon>
        <taxon>Thermodesulfobacteriota</taxon>
        <taxon>Thermodesulfobacteria</taxon>
        <taxon>Thermodesulfobacteriales</taxon>
        <taxon>Thermodesulfobacteriaceae</taxon>
        <taxon>Caldimicrobium</taxon>
    </lineage>
</organism>
<sequence length="198" mass="21901">MAKETNNILLSGTGGQGIILASRMIALCALKSDFDVKESEIHGMAQRGGSVIGQIRFGKRVYSPTIPAGSAELMLALEELEALRYLHYLKEKATIILNRKQIPPAGFDPSQYPQDIPERIKNKGFRVIEIDAEEVAKNLGSSKVENTILLGVLSLFLPFKEAIWKEVIKEAVPGKFLELNLKAFEEGVRLGKELLQSH</sequence>
<dbReference type="RefSeq" id="WP_068514933.1">
    <property type="nucleotide sequence ID" value="NZ_AP014945.1"/>
</dbReference>
<proteinExistence type="predicted"/>
<dbReference type="InterPro" id="IPR052198">
    <property type="entry name" value="IorB_Oxidoreductase"/>
</dbReference>
<dbReference type="KEGG" id="cthi:THC_1267"/>
<dbReference type="PANTHER" id="PTHR43854:SF1">
    <property type="entry name" value="INDOLEPYRUVATE OXIDOREDUCTASE SUBUNIT IORB"/>
    <property type="match status" value="1"/>
</dbReference>
<dbReference type="PANTHER" id="PTHR43854">
    <property type="entry name" value="INDOLEPYRUVATE OXIDOREDUCTASE SUBUNIT IORB"/>
    <property type="match status" value="1"/>
</dbReference>
<dbReference type="Proteomes" id="UP000068196">
    <property type="component" value="Chromosome"/>
</dbReference>
<keyword evidence="4" id="KW-1185">Reference proteome</keyword>
<keyword evidence="3" id="KW-0670">Pyruvate</keyword>
<dbReference type="GO" id="GO:0016903">
    <property type="term" value="F:oxidoreductase activity, acting on the aldehyde or oxo group of donors"/>
    <property type="evidence" value="ECO:0007669"/>
    <property type="project" value="InterPro"/>
</dbReference>
<keyword evidence="1" id="KW-0560">Oxidoreductase</keyword>
<protein>
    <submittedName>
        <fullName evidence="3">Indolepyruvate oxidoreductase subunit beta</fullName>
    </submittedName>
</protein>